<evidence type="ECO:0000313" key="1">
    <source>
        <dbReference type="EMBL" id="GBN12455.1"/>
    </source>
</evidence>
<keyword evidence="2" id="KW-1185">Reference proteome</keyword>
<name>A0A4Y2LCQ0_ARAVE</name>
<reference evidence="1 2" key="1">
    <citation type="journal article" date="2019" name="Sci. Rep.">
        <title>Orb-weaving spider Araneus ventricosus genome elucidates the spidroin gene catalogue.</title>
        <authorList>
            <person name="Kono N."/>
            <person name="Nakamura H."/>
            <person name="Ohtoshi R."/>
            <person name="Moran D.A.P."/>
            <person name="Shinohara A."/>
            <person name="Yoshida Y."/>
            <person name="Fujiwara M."/>
            <person name="Mori M."/>
            <person name="Tomita M."/>
            <person name="Arakawa K."/>
        </authorList>
    </citation>
    <scope>NUCLEOTIDE SEQUENCE [LARGE SCALE GENOMIC DNA]</scope>
</reference>
<dbReference type="EMBL" id="BGPR01005683">
    <property type="protein sequence ID" value="GBN12455.1"/>
    <property type="molecule type" value="Genomic_DNA"/>
</dbReference>
<gene>
    <name evidence="1" type="ORF">AVEN_66485_1</name>
</gene>
<comment type="caution">
    <text evidence="1">The sequence shown here is derived from an EMBL/GenBank/DDBJ whole genome shotgun (WGS) entry which is preliminary data.</text>
</comment>
<accession>A0A4Y2LCQ0</accession>
<evidence type="ECO:0000313" key="2">
    <source>
        <dbReference type="Proteomes" id="UP000499080"/>
    </source>
</evidence>
<dbReference type="AlphaFoldDB" id="A0A4Y2LCQ0"/>
<dbReference type="Proteomes" id="UP000499080">
    <property type="component" value="Unassembled WGS sequence"/>
</dbReference>
<proteinExistence type="predicted"/>
<protein>
    <submittedName>
        <fullName evidence="1">Uncharacterized protein</fullName>
    </submittedName>
</protein>
<sequence>MAVGTVRIARKLPSFPKTSGRSTLTKKARAAGVKSITLNERGWKFQSGIRTFRTAVVFCLKARMGRSRIDRVKGVFAHQLIIQHVPLSAAKSVKRVFSGLLFYCRKSKHELRNRFVRFSPEHIEETPFYENRTQTSLKDL</sequence>
<organism evidence="1 2">
    <name type="scientific">Araneus ventricosus</name>
    <name type="common">Orbweaver spider</name>
    <name type="synonym">Epeira ventricosa</name>
    <dbReference type="NCBI Taxonomy" id="182803"/>
    <lineage>
        <taxon>Eukaryota</taxon>
        <taxon>Metazoa</taxon>
        <taxon>Ecdysozoa</taxon>
        <taxon>Arthropoda</taxon>
        <taxon>Chelicerata</taxon>
        <taxon>Arachnida</taxon>
        <taxon>Araneae</taxon>
        <taxon>Araneomorphae</taxon>
        <taxon>Entelegynae</taxon>
        <taxon>Araneoidea</taxon>
        <taxon>Araneidae</taxon>
        <taxon>Araneus</taxon>
    </lineage>
</organism>